<evidence type="ECO:0000256" key="2">
    <source>
        <dbReference type="SAM" id="MobiDB-lite"/>
    </source>
</evidence>
<reference evidence="4" key="2">
    <citation type="journal article" date="2013" name="G3 (Bethesda)">
        <title>Genomes of Ashbya fungi isolated from insects reveal four mating-type loci, numerous translocations, lack of transposons, and distinct gene duplications.</title>
        <authorList>
            <person name="Dietrich F.S."/>
            <person name="Voegeli S."/>
            <person name="Kuo S."/>
            <person name="Philippsen P."/>
        </authorList>
    </citation>
    <scope>GENOME REANNOTATION</scope>
    <source>
        <strain evidence="4">ATCC 10895 / CBS 109.51 / FGSC 9923 / NRRL Y-1056</strain>
    </source>
</reference>
<feature type="compositionally biased region" description="Polar residues" evidence="2">
    <location>
        <begin position="120"/>
        <end position="137"/>
    </location>
</feature>
<dbReference type="GeneID" id="4621912"/>
<dbReference type="RefSeq" id="NP_985665.1">
    <property type="nucleotide sequence ID" value="NM_211019.1"/>
</dbReference>
<name>Q754F2_EREGS</name>
<feature type="coiled-coil region" evidence="1">
    <location>
        <begin position="7"/>
        <end position="112"/>
    </location>
</feature>
<organism evidence="3 4">
    <name type="scientific">Eremothecium gossypii (strain ATCC 10895 / CBS 109.51 / FGSC 9923 / NRRL Y-1056)</name>
    <name type="common">Yeast</name>
    <name type="synonym">Ashbya gossypii</name>
    <dbReference type="NCBI Taxonomy" id="284811"/>
    <lineage>
        <taxon>Eukaryota</taxon>
        <taxon>Fungi</taxon>
        <taxon>Dikarya</taxon>
        <taxon>Ascomycota</taxon>
        <taxon>Saccharomycotina</taxon>
        <taxon>Saccharomycetes</taxon>
        <taxon>Saccharomycetales</taxon>
        <taxon>Saccharomycetaceae</taxon>
        <taxon>Eremothecium</taxon>
    </lineage>
</organism>
<proteinExistence type="predicted"/>
<reference evidence="3 4" key="1">
    <citation type="journal article" date="2004" name="Science">
        <title>The Ashbya gossypii genome as a tool for mapping the ancient Saccharomyces cerevisiae genome.</title>
        <authorList>
            <person name="Dietrich F.S."/>
            <person name="Voegeli S."/>
            <person name="Brachat S."/>
            <person name="Lerch A."/>
            <person name="Gates K."/>
            <person name="Steiner S."/>
            <person name="Mohr C."/>
            <person name="Pohlmann R."/>
            <person name="Luedi P."/>
            <person name="Choi S."/>
            <person name="Wing R.A."/>
            <person name="Flavier A."/>
            <person name="Gaffney T.D."/>
            <person name="Philippsen P."/>
        </authorList>
    </citation>
    <scope>NUCLEOTIDE SEQUENCE [LARGE SCALE GENOMIC DNA]</scope>
    <source>
        <strain evidence="4">ATCC 10895 / CBS 109.51 / FGSC 9923 / NRRL Y-1056</strain>
    </source>
</reference>
<accession>Q754F2</accession>
<keyword evidence="1" id="KW-0175">Coiled coil</keyword>
<evidence type="ECO:0000313" key="4">
    <source>
        <dbReference type="Proteomes" id="UP000000591"/>
    </source>
</evidence>
<dbReference type="InParanoid" id="Q754F2"/>
<sequence>MEDISTLEQAMAVIRALQEQLVDLDSTGKEYEFQLEQTIQLLRQELEQVQQQASEKITRLEIQIDDLQEQTRVWKSKYMDECEQNGNLLQDKLILECELENVKEEVARMRMDGPLALDMSSGSEKTASPTTPGSTVSGVLGPALASPLSLHRSMSATNLHSGVPMKGTPVPEVGLGLLPQQHSPPSPQPIRVMFKGTSLMLQSMAAEEPKSIVPSLNQATVVTTTNTQVPRR</sequence>
<dbReference type="Gene3D" id="6.10.250.1080">
    <property type="match status" value="1"/>
</dbReference>
<keyword evidence="4" id="KW-1185">Reference proteome</keyword>
<dbReference type="EMBL" id="AE016819">
    <property type="protein sequence ID" value="AAS53489.1"/>
    <property type="molecule type" value="Genomic_DNA"/>
</dbReference>
<evidence type="ECO:0000256" key="1">
    <source>
        <dbReference type="SAM" id="Coils"/>
    </source>
</evidence>
<dbReference type="STRING" id="284811.Q754F2"/>
<feature type="region of interest" description="Disordered" evidence="2">
    <location>
        <begin position="119"/>
        <end position="139"/>
    </location>
</feature>
<gene>
    <name evidence="3" type="ORF">AGOS_AFR118W</name>
</gene>
<dbReference type="AlphaFoldDB" id="Q754F2"/>
<evidence type="ECO:0000313" key="3">
    <source>
        <dbReference type="EMBL" id="AAS53489.1"/>
    </source>
</evidence>
<dbReference type="OMA" id="HHATETI"/>
<dbReference type="OrthoDB" id="4035460at2759"/>
<dbReference type="KEGG" id="ago:AGOS_AFR118W"/>
<dbReference type="HOGENOM" id="CLU_1199825_0_0_1"/>
<protein>
    <submittedName>
        <fullName evidence="3">AFR118Wp</fullName>
    </submittedName>
</protein>
<dbReference type="Proteomes" id="UP000000591">
    <property type="component" value="Chromosome VI"/>
</dbReference>